<organism evidence="1">
    <name type="scientific">viral metagenome</name>
    <dbReference type="NCBI Taxonomy" id="1070528"/>
    <lineage>
        <taxon>unclassified sequences</taxon>
        <taxon>metagenomes</taxon>
        <taxon>organismal metagenomes</taxon>
    </lineage>
</organism>
<proteinExistence type="predicted"/>
<sequence>MIKYYAFKSPGNSLASNIEQSNIGAFKSHGNYFASNIE</sequence>
<name>A0A6C0CA32_9ZZZZ</name>
<evidence type="ECO:0000313" key="1">
    <source>
        <dbReference type="EMBL" id="QHT01217.1"/>
    </source>
</evidence>
<protein>
    <submittedName>
        <fullName evidence="1">Uncharacterized protein</fullName>
    </submittedName>
</protein>
<dbReference type="AlphaFoldDB" id="A0A6C0CA32"/>
<accession>A0A6C0CA32</accession>
<reference evidence="1" key="1">
    <citation type="journal article" date="2020" name="Nature">
        <title>Giant virus diversity and host interactions through global metagenomics.</title>
        <authorList>
            <person name="Schulz F."/>
            <person name="Roux S."/>
            <person name="Paez-Espino D."/>
            <person name="Jungbluth S."/>
            <person name="Walsh D.A."/>
            <person name="Denef V.J."/>
            <person name="McMahon K.D."/>
            <person name="Konstantinidis K.T."/>
            <person name="Eloe-Fadrosh E.A."/>
            <person name="Kyrpides N.C."/>
            <person name="Woyke T."/>
        </authorList>
    </citation>
    <scope>NUCLEOTIDE SEQUENCE</scope>
    <source>
        <strain evidence="1">GVMAG-M-3300020192-26</strain>
    </source>
</reference>
<dbReference type="EMBL" id="MN739366">
    <property type="protein sequence ID" value="QHT01217.1"/>
    <property type="molecule type" value="Genomic_DNA"/>
</dbReference>